<dbReference type="InterPro" id="IPR021133">
    <property type="entry name" value="HEAT_type_2"/>
</dbReference>
<keyword evidence="5" id="KW-0677">Repeat</keyword>
<evidence type="ECO:0000256" key="9">
    <source>
        <dbReference type="PROSITE-ProRule" id="PRU00103"/>
    </source>
</evidence>
<evidence type="ECO:0000256" key="4">
    <source>
        <dbReference type="ARBA" id="ARBA00022679"/>
    </source>
</evidence>
<evidence type="ECO:0000256" key="11">
    <source>
        <dbReference type="SAM" id="MobiDB-lite"/>
    </source>
</evidence>
<dbReference type="InterPro" id="IPR015943">
    <property type="entry name" value="WD40/YVTN_repeat-like_dom_sf"/>
</dbReference>
<keyword evidence="3 10" id="KW-0853">WD repeat</keyword>
<feature type="region of interest" description="Disordered" evidence="11">
    <location>
        <begin position="1483"/>
        <end position="1510"/>
    </location>
</feature>
<dbReference type="PROSITE" id="PS50294">
    <property type="entry name" value="WD_REPEATS_REGION"/>
    <property type="match status" value="1"/>
</dbReference>
<comment type="caution">
    <text evidence="13">The sequence shown here is derived from an EMBL/GenBank/DDBJ whole genome shotgun (WGS) entry which is preliminary data.</text>
</comment>
<dbReference type="Gene3D" id="2.130.10.10">
    <property type="entry name" value="YVTN repeat-like/Quinoprotein amine dehydrogenase"/>
    <property type="match status" value="2"/>
</dbReference>
<keyword evidence="4" id="KW-0808">Transferase</keyword>
<dbReference type="Pfam" id="PF00069">
    <property type="entry name" value="Pkinase"/>
    <property type="match status" value="1"/>
</dbReference>
<dbReference type="PANTHER" id="PTHR17583:SF0">
    <property type="entry name" value="PHOSPHOINOSITIDE 3-KINASE REGULATORY SUBUNIT 4"/>
    <property type="match status" value="1"/>
</dbReference>
<keyword evidence="7" id="KW-0418">Kinase</keyword>
<keyword evidence="8" id="KW-0067">ATP-binding</keyword>
<evidence type="ECO:0000256" key="1">
    <source>
        <dbReference type="ARBA" id="ARBA00012513"/>
    </source>
</evidence>
<dbReference type="GO" id="GO:0005524">
    <property type="term" value="F:ATP binding"/>
    <property type="evidence" value="ECO:0007669"/>
    <property type="project" value="UniProtKB-KW"/>
</dbReference>
<dbReference type="InterPro" id="IPR016024">
    <property type="entry name" value="ARM-type_fold"/>
</dbReference>
<keyword evidence="6" id="KW-0547">Nucleotide-binding</keyword>
<dbReference type="SMART" id="SM00320">
    <property type="entry name" value="WD40"/>
    <property type="match status" value="5"/>
</dbReference>
<dbReference type="PROSITE" id="PS50077">
    <property type="entry name" value="HEAT_REPEAT"/>
    <property type="match status" value="1"/>
</dbReference>
<feature type="compositionally biased region" description="Polar residues" evidence="11">
    <location>
        <begin position="1150"/>
        <end position="1159"/>
    </location>
</feature>
<dbReference type="GO" id="GO:0004674">
    <property type="term" value="F:protein serine/threonine kinase activity"/>
    <property type="evidence" value="ECO:0007669"/>
    <property type="project" value="UniProtKB-KW"/>
</dbReference>
<evidence type="ECO:0000313" key="14">
    <source>
        <dbReference type="Proteomes" id="UP001050691"/>
    </source>
</evidence>
<dbReference type="InterPro" id="IPR055231">
    <property type="entry name" value="2AA_helical"/>
</dbReference>
<dbReference type="PROSITE" id="PS50082">
    <property type="entry name" value="WD_REPEATS_2"/>
    <property type="match status" value="2"/>
</dbReference>
<dbReference type="GO" id="GO:0006623">
    <property type="term" value="P:protein targeting to vacuole"/>
    <property type="evidence" value="ECO:0007669"/>
    <property type="project" value="TreeGrafter"/>
</dbReference>
<evidence type="ECO:0000256" key="2">
    <source>
        <dbReference type="ARBA" id="ARBA00022527"/>
    </source>
</evidence>
<dbReference type="Gene3D" id="1.10.510.10">
    <property type="entry name" value="Transferase(Phosphotransferase) domain 1"/>
    <property type="match status" value="1"/>
</dbReference>
<feature type="domain" description="Protein kinase" evidence="12">
    <location>
        <begin position="28"/>
        <end position="318"/>
    </location>
</feature>
<dbReference type="PROSITE" id="PS00678">
    <property type="entry name" value="WD_REPEATS_1"/>
    <property type="match status" value="1"/>
</dbReference>
<dbReference type="InterPro" id="IPR001680">
    <property type="entry name" value="WD40_rpt"/>
</dbReference>
<dbReference type="GO" id="GO:0034272">
    <property type="term" value="C:phosphatidylinositol 3-kinase complex, class III, type II"/>
    <property type="evidence" value="ECO:0007669"/>
    <property type="project" value="TreeGrafter"/>
</dbReference>
<dbReference type="InterPro" id="IPR011989">
    <property type="entry name" value="ARM-like"/>
</dbReference>
<evidence type="ECO:0000259" key="12">
    <source>
        <dbReference type="PROSITE" id="PS50011"/>
    </source>
</evidence>
<feature type="region of interest" description="Disordered" evidence="11">
    <location>
        <begin position="937"/>
        <end position="971"/>
    </location>
</feature>
<feature type="region of interest" description="Disordered" evidence="11">
    <location>
        <begin position="1429"/>
        <end position="1454"/>
    </location>
</feature>
<dbReference type="InterPro" id="IPR011009">
    <property type="entry name" value="Kinase-like_dom_sf"/>
</dbReference>
<evidence type="ECO:0000256" key="5">
    <source>
        <dbReference type="ARBA" id="ARBA00022737"/>
    </source>
</evidence>
<dbReference type="EC" id="2.7.11.1" evidence="1"/>
<evidence type="ECO:0000256" key="8">
    <source>
        <dbReference type="ARBA" id="ARBA00022840"/>
    </source>
</evidence>
<dbReference type="SMART" id="SM00220">
    <property type="entry name" value="S_TKc"/>
    <property type="match status" value="1"/>
</dbReference>
<dbReference type="PROSITE" id="PS00108">
    <property type="entry name" value="PROTEIN_KINASE_ST"/>
    <property type="match status" value="1"/>
</dbReference>
<dbReference type="GO" id="GO:0045324">
    <property type="term" value="P:late endosome to vacuole transport"/>
    <property type="evidence" value="ECO:0007669"/>
    <property type="project" value="InterPro"/>
</dbReference>
<dbReference type="GO" id="GO:0005770">
    <property type="term" value="C:late endosome"/>
    <property type="evidence" value="ECO:0007669"/>
    <property type="project" value="TreeGrafter"/>
</dbReference>
<protein>
    <recommendedName>
        <fullName evidence="1">non-specific serine/threonine protein kinase</fullName>
        <ecNumber evidence="1">2.7.11.1</ecNumber>
    </recommendedName>
</protein>
<dbReference type="InterPro" id="IPR019775">
    <property type="entry name" value="WD40_repeat_CS"/>
</dbReference>
<dbReference type="PANTHER" id="PTHR17583">
    <property type="entry name" value="PHOSPHOINOSITIDE 3-KINASE REGULATORY SUBUNIT 4"/>
    <property type="match status" value="1"/>
</dbReference>
<dbReference type="PROSITE" id="PS50011">
    <property type="entry name" value="PROTEIN_KINASE_DOM"/>
    <property type="match status" value="1"/>
</dbReference>
<dbReference type="FunFam" id="1.10.510.10:FF:000497">
    <property type="entry name" value="Phosphoinositide 3-kinase regulatory subunit"/>
    <property type="match status" value="1"/>
</dbReference>
<dbReference type="InterPro" id="IPR045162">
    <property type="entry name" value="Vps15-like"/>
</dbReference>
<dbReference type="Pfam" id="PF00400">
    <property type="entry name" value="WD40"/>
    <property type="match status" value="2"/>
</dbReference>
<evidence type="ECO:0000256" key="7">
    <source>
        <dbReference type="ARBA" id="ARBA00022777"/>
    </source>
</evidence>
<evidence type="ECO:0000256" key="3">
    <source>
        <dbReference type="ARBA" id="ARBA00022574"/>
    </source>
</evidence>
<feature type="compositionally biased region" description="Polar residues" evidence="11">
    <location>
        <begin position="1438"/>
        <end position="1454"/>
    </location>
</feature>
<proteinExistence type="predicted"/>
<feature type="compositionally biased region" description="Polar residues" evidence="11">
    <location>
        <begin position="1495"/>
        <end position="1507"/>
    </location>
</feature>
<dbReference type="Gene3D" id="1.25.10.10">
    <property type="entry name" value="Leucine-rich Repeat Variant"/>
    <property type="match status" value="1"/>
</dbReference>
<dbReference type="Proteomes" id="UP001050691">
    <property type="component" value="Unassembled WGS sequence"/>
</dbReference>
<evidence type="ECO:0000313" key="13">
    <source>
        <dbReference type="EMBL" id="GJJ14504.1"/>
    </source>
</evidence>
<dbReference type="Pfam" id="PF22956">
    <property type="entry name" value="VPS15-like_hel"/>
    <property type="match status" value="2"/>
</dbReference>
<dbReference type="GO" id="GO:0034271">
    <property type="term" value="C:phosphatidylinositol 3-kinase complex, class III, type I"/>
    <property type="evidence" value="ECO:0007669"/>
    <property type="project" value="TreeGrafter"/>
</dbReference>
<dbReference type="SUPFAM" id="SSF56112">
    <property type="entry name" value="Protein kinase-like (PK-like)"/>
    <property type="match status" value="1"/>
</dbReference>
<organism evidence="13 14">
    <name type="scientific">Clathrus columnatus</name>
    <dbReference type="NCBI Taxonomy" id="1419009"/>
    <lineage>
        <taxon>Eukaryota</taxon>
        <taxon>Fungi</taxon>
        <taxon>Dikarya</taxon>
        <taxon>Basidiomycota</taxon>
        <taxon>Agaricomycotina</taxon>
        <taxon>Agaricomycetes</taxon>
        <taxon>Phallomycetidae</taxon>
        <taxon>Phallales</taxon>
        <taxon>Clathraceae</taxon>
        <taxon>Clathrus</taxon>
    </lineage>
</organism>
<feature type="repeat" description="HEAT" evidence="9">
    <location>
        <begin position="469"/>
        <end position="501"/>
    </location>
</feature>
<name>A0AAV5AIP7_9AGAM</name>
<dbReference type="SUPFAM" id="SSF50978">
    <property type="entry name" value="WD40 repeat-like"/>
    <property type="match status" value="1"/>
</dbReference>
<dbReference type="InterPro" id="IPR008271">
    <property type="entry name" value="Ser/Thr_kinase_AS"/>
</dbReference>
<dbReference type="GO" id="GO:0071561">
    <property type="term" value="C:nucleus-vacuole junction"/>
    <property type="evidence" value="ECO:0007669"/>
    <property type="project" value="TreeGrafter"/>
</dbReference>
<sequence>MGNSLSGPIATRPYGAVDSFVSDLGNDIVYEKSLGASRFLKAVKCIHRNGPLVVKVFIKPDPGLSLRTYARRLKLEREALADISNIYNYKLFVENDRAGYIVRQWLDKNLYDRISTRPFLSSIEKKWIAFQLLNGMKDARRRNVSHGDIKSENILVTSWNWVYITDFASYKPTFLPLDDPADFSLFFDTSGRRICYIAPERFYTAGSEISKKKANLDFDKRDGKITEAMDVFSLGCVIAELFLEGVPMFTLSQLFKYRTGEFNVESHISAIEDEEVKSLILRLVALDPAQRPTFDVALHSSRGTVFPECFYSFLHNYIASLNELSSQNILSKAATTSSENAFEETITLPTDSDYRINKVWNDYDVVEPYLTQSNIQPSSLNREDGLPVHKKLGEIFPVELYIPNRLYNLSDAIDADITSAAEDGTALIMLSFVCANIRNCILPSSKLKAFDLLLALAPHLTDEAKLDRLLPYVMELLHDDAPIVRSAALRTLMQVLMLVKAITPSNASIFPEYIIPNIRYLYKDPDVSVRCVLAQCVASLADTSLRYLEMGQALKAHGTFKLTNTDDYEDARYEVSYDASLQDLQSSIQDILVSLLVDNSSVVKRAVLQNVSSLCIFLGRQRTNDVLLGHMITYLNDRDWLLRYAFFESAVDVAACVGARSLEEYILPLMIQSLSDDEETVIDRVLTSLTSLSELGLFQRMRLWELMSATLGFVYHPNIWIRQSNITFLSSITFRTNPKFEGAVAFIVAATNHLPSVDTWCILYPSLRPLLRCDIKSVTVQSVLQNLKPPLPRPIFDAALQWAMKADKTNFWKIPRSRTTKAESSKEQFVAKKSAGTRHVSRTEEYALFIYDLLKANFMPDLRDEINFAKLQQLGMEPRDEVKLLSMRDYIIKLAIFLSSLARAKDPEPESSIQTTNGIELQKLGVVPQTVFVGMKSSENSIRTSSSRRTTTDNSPRLGPGGIYGNSRLARPSSIEHMDDLRRRVINNGSITSLIPSDRRTTMGSLGLDLSANAENRPASPTESVVSSTVEGSVLRHRTHLHVGSTDNQKAPPAVGSVKTNVSGVLELPSTRIEDEFILSGRSSPISNTSTLRTDQRSVSTIRPYQASTETRDEGLNNLLDHFYTEGFRDSMQDFGPKVHEGPVRRRNTPRQSTFSLHGSNRRPEASLIANLSPHAGSVNGIAVAPDHTFFVTCSDDKTVKVWDTARLERNVTSKPRQTYAQHYARVTAICMLEGYHCFASAGDDGSLHVVRVHVSSSGSMPKYGKLQIVREHRVDLPGDYITCLTHYNTEMTSNIIYTTAQSTIVILDIKTMRVLHTMENPRHFGPIATFCLDRRKSWLVVATITGTLTLWDIRFGILIKSWKVNASASSGRSLKIYKCIIHPSKGRGRWIIVASEVRPTSGQNNLRGRSMVLMEVWDIETTTLMETFETRDLPSEGSRTSSEFQTQTEDGPQVLRSTAIQEAEKDPAVAIAALVRSRQSTTSDNSISVGAGTSDESNPNSSTRQNVAPWPQPDVCALVGGADILSLFGPILPRPTDLSLGDGSSFRNERKTGFLITGSEDRKIRLWDLGNIERSVLLSGGEIEGERPTFRNLRDDSTDFATYIEVSNPGSTYLGNQNQRAASRTNLITQHQHNLLRAHQDCIIAIACIDSPFRGGIVSGDRAGLVKVWRIEEAI</sequence>
<feature type="region of interest" description="Disordered" evidence="11">
    <location>
        <begin position="1139"/>
        <end position="1160"/>
    </location>
</feature>
<keyword evidence="14" id="KW-1185">Reference proteome</keyword>
<reference evidence="13" key="1">
    <citation type="submission" date="2021-10" db="EMBL/GenBank/DDBJ databases">
        <title>De novo Genome Assembly of Clathrus columnatus (Basidiomycota, Fungi) Using Illumina and Nanopore Sequence Data.</title>
        <authorList>
            <person name="Ogiso-Tanaka E."/>
            <person name="Itagaki H."/>
            <person name="Hosoya T."/>
            <person name="Hosaka K."/>
        </authorList>
    </citation>
    <scope>NUCLEOTIDE SEQUENCE</scope>
    <source>
        <strain evidence="13">MO-923</strain>
    </source>
</reference>
<feature type="compositionally biased region" description="Low complexity" evidence="11">
    <location>
        <begin position="937"/>
        <end position="957"/>
    </location>
</feature>
<dbReference type="GO" id="GO:0016236">
    <property type="term" value="P:macroautophagy"/>
    <property type="evidence" value="ECO:0007669"/>
    <property type="project" value="InterPro"/>
</dbReference>
<keyword evidence="2" id="KW-0723">Serine/threonine-protein kinase</keyword>
<dbReference type="InterPro" id="IPR000719">
    <property type="entry name" value="Prot_kinase_dom"/>
</dbReference>
<accession>A0AAV5AIP7</accession>
<dbReference type="EMBL" id="BPWL01000010">
    <property type="protein sequence ID" value="GJJ14504.1"/>
    <property type="molecule type" value="Genomic_DNA"/>
</dbReference>
<evidence type="ECO:0000256" key="10">
    <source>
        <dbReference type="PROSITE-ProRule" id="PRU00221"/>
    </source>
</evidence>
<feature type="repeat" description="WD" evidence="10">
    <location>
        <begin position="1555"/>
        <end position="1570"/>
    </location>
</feature>
<evidence type="ECO:0000256" key="6">
    <source>
        <dbReference type="ARBA" id="ARBA00022741"/>
    </source>
</evidence>
<dbReference type="CDD" id="cd13980">
    <property type="entry name" value="STKc_Vps15"/>
    <property type="match status" value="1"/>
</dbReference>
<gene>
    <name evidence="13" type="ORF">Clacol_008768</name>
</gene>
<dbReference type="InterPro" id="IPR036322">
    <property type="entry name" value="WD40_repeat_dom_sf"/>
</dbReference>
<feature type="repeat" description="WD" evidence="10">
    <location>
        <begin position="1172"/>
        <end position="1213"/>
    </location>
</feature>
<dbReference type="SUPFAM" id="SSF48371">
    <property type="entry name" value="ARM repeat"/>
    <property type="match status" value="1"/>
</dbReference>